<evidence type="ECO:0000313" key="1">
    <source>
        <dbReference type="EMBL" id="KAL3617154.1"/>
    </source>
</evidence>
<dbReference type="Pfam" id="PF16093">
    <property type="entry name" value="PAC4"/>
    <property type="match status" value="1"/>
</dbReference>
<comment type="caution">
    <text evidence="1">The sequence shown here is derived from an EMBL/GenBank/DDBJ whole genome shotgun (WGS) entry which is preliminary data.</text>
</comment>
<name>A0ABD3BIW2_9LAMI</name>
<dbReference type="InterPro" id="IPR032157">
    <property type="entry name" value="PAC4"/>
</dbReference>
<keyword evidence="2" id="KW-1185">Reference proteome</keyword>
<gene>
    <name evidence="1" type="ORF">CASFOL_038901</name>
</gene>
<dbReference type="PANTHER" id="PTHR33559">
    <property type="entry name" value="PROTEASOME ASSEMBLY CHAPERONE 4"/>
    <property type="match status" value="1"/>
</dbReference>
<evidence type="ECO:0000313" key="2">
    <source>
        <dbReference type="Proteomes" id="UP001632038"/>
    </source>
</evidence>
<evidence type="ECO:0008006" key="3">
    <source>
        <dbReference type="Google" id="ProtNLM"/>
    </source>
</evidence>
<dbReference type="PANTHER" id="PTHR33559:SF1">
    <property type="entry name" value="PROTEASOME ASSEMBLY CHAPERONE 4"/>
    <property type="match status" value="1"/>
</dbReference>
<dbReference type="Proteomes" id="UP001632038">
    <property type="component" value="Unassembled WGS sequence"/>
</dbReference>
<organism evidence="1 2">
    <name type="scientific">Castilleja foliolosa</name>
    <dbReference type="NCBI Taxonomy" id="1961234"/>
    <lineage>
        <taxon>Eukaryota</taxon>
        <taxon>Viridiplantae</taxon>
        <taxon>Streptophyta</taxon>
        <taxon>Embryophyta</taxon>
        <taxon>Tracheophyta</taxon>
        <taxon>Spermatophyta</taxon>
        <taxon>Magnoliopsida</taxon>
        <taxon>eudicotyledons</taxon>
        <taxon>Gunneridae</taxon>
        <taxon>Pentapetalae</taxon>
        <taxon>asterids</taxon>
        <taxon>lamiids</taxon>
        <taxon>Lamiales</taxon>
        <taxon>Orobanchaceae</taxon>
        <taxon>Pedicularideae</taxon>
        <taxon>Castillejinae</taxon>
        <taxon>Castilleja</taxon>
    </lineage>
</organism>
<dbReference type="AlphaFoldDB" id="A0ABD3BIW2"/>
<reference evidence="2" key="1">
    <citation type="journal article" date="2024" name="IScience">
        <title>Strigolactones Initiate the Formation of Haustorium-like Structures in Castilleja.</title>
        <authorList>
            <person name="Buerger M."/>
            <person name="Peterson D."/>
            <person name="Chory J."/>
        </authorList>
    </citation>
    <scope>NUCLEOTIDE SEQUENCE [LARGE SCALE GENOMIC DNA]</scope>
</reference>
<protein>
    <recommendedName>
        <fullName evidence="3">Proteasome assembly chaperone 4</fullName>
    </recommendedName>
</protein>
<proteinExistence type="predicted"/>
<sequence length="145" mass="15448">MVSNGAEIVGSSMNELGIKEQSDEVDGSSKITCFSQLSEDDITLHFQIIRLQKQIYAWVGCSSSKFGHLYAAAPTRPSNAVGVTCLIGGASDNTGSGIARRLALKTGLNIILACNIPKNSPMLEANAEKMLVQKLISLGYTKPKC</sequence>
<accession>A0ABD3BIW2</accession>
<dbReference type="EMBL" id="JAVIJP010000086">
    <property type="protein sequence ID" value="KAL3617154.1"/>
    <property type="molecule type" value="Genomic_DNA"/>
</dbReference>